<evidence type="ECO:0000256" key="1">
    <source>
        <dbReference type="ARBA" id="ARBA00004123"/>
    </source>
</evidence>
<dbReference type="GO" id="GO:0045893">
    <property type="term" value="P:positive regulation of DNA-templated transcription"/>
    <property type="evidence" value="ECO:0007669"/>
    <property type="project" value="TreeGrafter"/>
</dbReference>
<dbReference type="GO" id="GO:0043565">
    <property type="term" value="F:sequence-specific DNA binding"/>
    <property type="evidence" value="ECO:0007669"/>
    <property type="project" value="InterPro"/>
</dbReference>
<dbReference type="PROSITE" id="PS00027">
    <property type="entry name" value="HOMEOBOX_1"/>
    <property type="match status" value="1"/>
</dbReference>
<dbReference type="GO" id="GO:0000981">
    <property type="term" value="F:DNA-binding transcription factor activity, RNA polymerase II-specific"/>
    <property type="evidence" value="ECO:0007669"/>
    <property type="project" value="InterPro"/>
</dbReference>
<dbReference type="SUPFAM" id="SSF46689">
    <property type="entry name" value="Homeodomain-like"/>
    <property type="match status" value="1"/>
</dbReference>
<dbReference type="InterPro" id="IPR017970">
    <property type="entry name" value="Homeobox_CS"/>
</dbReference>
<keyword evidence="5" id="KW-0804">Transcription</keyword>
<keyword evidence="3 8" id="KW-0238">DNA-binding</keyword>
<comment type="subcellular location">
    <subcellularLocation>
        <location evidence="1 8 9">Nucleus</location>
    </subcellularLocation>
</comment>
<name>A0A9D4U224_ADICA</name>
<dbReference type="OrthoDB" id="6159439at2759"/>
<dbReference type="PANTHER" id="PTHR24326">
    <property type="entry name" value="HOMEOBOX-LEUCINE ZIPPER PROTEIN"/>
    <property type="match status" value="1"/>
</dbReference>
<dbReference type="PANTHER" id="PTHR24326:SF606">
    <property type="entry name" value="HOMEOBOX-LEUCINE ZIPPER PROTEIN ATHB-54"/>
    <property type="match status" value="1"/>
</dbReference>
<dbReference type="Pfam" id="PF02183">
    <property type="entry name" value="HALZ"/>
    <property type="match status" value="1"/>
</dbReference>
<evidence type="ECO:0000259" key="11">
    <source>
        <dbReference type="PROSITE" id="PS50071"/>
    </source>
</evidence>
<feature type="region of interest" description="Disordered" evidence="10">
    <location>
        <begin position="94"/>
        <end position="116"/>
    </location>
</feature>
<dbReference type="CDD" id="cd00086">
    <property type="entry name" value="homeodomain"/>
    <property type="match status" value="1"/>
</dbReference>
<keyword evidence="2" id="KW-0805">Transcription regulation</keyword>
<evidence type="ECO:0000313" key="13">
    <source>
        <dbReference type="Proteomes" id="UP000886520"/>
    </source>
</evidence>
<reference evidence="12" key="1">
    <citation type="submission" date="2021-01" db="EMBL/GenBank/DDBJ databases">
        <title>Adiantum capillus-veneris genome.</title>
        <authorList>
            <person name="Fang Y."/>
            <person name="Liao Q."/>
        </authorList>
    </citation>
    <scope>NUCLEOTIDE SEQUENCE</scope>
    <source>
        <strain evidence="12">H3</strain>
        <tissue evidence="12">Leaf</tissue>
    </source>
</reference>
<gene>
    <name evidence="12" type="ORF">GOP47_0024559</name>
</gene>
<dbReference type="InterPro" id="IPR009057">
    <property type="entry name" value="Homeodomain-like_sf"/>
</dbReference>
<dbReference type="Pfam" id="PF00046">
    <property type="entry name" value="Homeodomain"/>
    <property type="match status" value="1"/>
</dbReference>
<keyword evidence="6 8" id="KW-0539">Nucleus</keyword>
<evidence type="ECO:0000256" key="3">
    <source>
        <dbReference type="ARBA" id="ARBA00023125"/>
    </source>
</evidence>
<evidence type="ECO:0000256" key="2">
    <source>
        <dbReference type="ARBA" id="ARBA00023015"/>
    </source>
</evidence>
<evidence type="ECO:0000256" key="9">
    <source>
        <dbReference type="RuleBase" id="RU000682"/>
    </source>
</evidence>
<evidence type="ECO:0000256" key="10">
    <source>
        <dbReference type="SAM" id="MobiDB-lite"/>
    </source>
</evidence>
<proteinExistence type="inferred from homology"/>
<evidence type="ECO:0000256" key="4">
    <source>
        <dbReference type="ARBA" id="ARBA00023155"/>
    </source>
</evidence>
<dbReference type="InterPro" id="IPR045224">
    <property type="entry name" value="HDZip_class_I_plant"/>
</dbReference>
<dbReference type="EMBL" id="JABFUD020000024">
    <property type="protein sequence ID" value="KAI5060139.1"/>
    <property type="molecule type" value="Genomic_DNA"/>
</dbReference>
<evidence type="ECO:0000256" key="8">
    <source>
        <dbReference type="PROSITE-ProRule" id="PRU00108"/>
    </source>
</evidence>
<keyword evidence="13" id="KW-1185">Reference proteome</keyword>
<feature type="DNA-binding region" description="Homeobox" evidence="8">
    <location>
        <begin position="3"/>
        <end position="60"/>
    </location>
</feature>
<keyword evidence="4 8" id="KW-0371">Homeobox</keyword>
<evidence type="ECO:0000256" key="7">
    <source>
        <dbReference type="ARBA" id="ARBA00025748"/>
    </source>
</evidence>
<evidence type="ECO:0000313" key="12">
    <source>
        <dbReference type="EMBL" id="KAI5060139.1"/>
    </source>
</evidence>
<dbReference type="InterPro" id="IPR003106">
    <property type="entry name" value="Leu_zip_homeo"/>
</dbReference>
<evidence type="ECO:0000256" key="6">
    <source>
        <dbReference type="ARBA" id="ARBA00023242"/>
    </source>
</evidence>
<feature type="domain" description="Homeobox" evidence="11">
    <location>
        <begin position="1"/>
        <end position="59"/>
    </location>
</feature>
<dbReference type="Proteomes" id="UP000886520">
    <property type="component" value="Chromosome 24"/>
</dbReference>
<sequence length="185" mass="21087">MKRRGKRLNGEQVRALERAFKESNKLGLERKGKLAKELNLQARQIAVWFQNRRARCKTKQMESDYDGLKQQMEALTAQRDQLLQDKETLQAQVSSLQHQLNMGDSSTSSPNIPQDSNHLEYSPCASIIEDDHIAWNLPIAWNTGSSFTNAPILCTTTSSNIISADPIILDDEFFFYHQNNLIYAS</sequence>
<organism evidence="12 13">
    <name type="scientific">Adiantum capillus-veneris</name>
    <name type="common">Maidenhair fern</name>
    <dbReference type="NCBI Taxonomy" id="13818"/>
    <lineage>
        <taxon>Eukaryota</taxon>
        <taxon>Viridiplantae</taxon>
        <taxon>Streptophyta</taxon>
        <taxon>Embryophyta</taxon>
        <taxon>Tracheophyta</taxon>
        <taxon>Polypodiopsida</taxon>
        <taxon>Polypodiidae</taxon>
        <taxon>Polypodiales</taxon>
        <taxon>Pteridineae</taxon>
        <taxon>Pteridaceae</taxon>
        <taxon>Vittarioideae</taxon>
        <taxon>Adiantum</taxon>
    </lineage>
</organism>
<accession>A0A9D4U224</accession>
<dbReference type="InterPro" id="IPR001356">
    <property type="entry name" value="HD"/>
</dbReference>
<dbReference type="PROSITE" id="PS50071">
    <property type="entry name" value="HOMEOBOX_2"/>
    <property type="match status" value="1"/>
</dbReference>
<protein>
    <recommendedName>
        <fullName evidence="11">Homeobox domain-containing protein</fullName>
    </recommendedName>
</protein>
<dbReference type="AlphaFoldDB" id="A0A9D4U224"/>
<comment type="caution">
    <text evidence="12">The sequence shown here is derived from an EMBL/GenBank/DDBJ whole genome shotgun (WGS) entry which is preliminary data.</text>
</comment>
<dbReference type="SMART" id="SM00389">
    <property type="entry name" value="HOX"/>
    <property type="match status" value="1"/>
</dbReference>
<comment type="similarity">
    <text evidence="7">Belongs to the HD-ZIP homeobox family. Class I subfamily.</text>
</comment>
<dbReference type="Gene3D" id="1.10.10.60">
    <property type="entry name" value="Homeodomain-like"/>
    <property type="match status" value="1"/>
</dbReference>
<dbReference type="GO" id="GO:0005634">
    <property type="term" value="C:nucleus"/>
    <property type="evidence" value="ECO:0007669"/>
    <property type="project" value="UniProtKB-SubCell"/>
</dbReference>
<evidence type="ECO:0000256" key="5">
    <source>
        <dbReference type="ARBA" id="ARBA00023163"/>
    </source>
</evidence>